<dbReference type="PANTHER" id="PTHR24246:SF54">
    <property type="entry name" value="ADENOSINE RECEPTOR A1-RELATED"/>
    <property type="match status" value="1"/>
</dbReference>
<comment type="subcellular location">
    <subcellularLocation>
        <location evidence="1">Cell membrane</location>
        <topology evidence="1">Multi-pass membrane protein</topology>
    </subcellularLocation>
</comment>
<dbReference type="GO" id="GO:0030425">
    <property type="term" value="C:dendrite"/>
    <property type="evidence" value="ECO:0007669"/>
    <property type="project" value="TreeGrafter"/>
</dbReference>
<evidence type="ECO:0000256" key="7">
    <source>
        <dbReference type="ARBA" id="ARBA00023170"/>
    </source>
</evidence>
<dbReference type="InterPro" id="IPR017452">
    <property type="entry name" value="GPCR_Rhodpsn_7TM"/>
</dbReference>
<dbReference type="AlphaFoldDB" id="A0A3P9Q530"/>
<evidence type="ECO:0000313" key="14">
    <source>
        <dbReference type="Proteomes" id="UP000242638"/>
    </source>
</evidence>
<evidence type="ECO:0000256" key="10">
    <source>
        <dbReference type="RuleBase" id="RU000688"/>
    </source>
</evidence>
<evidence type="ECO:0000256" key="8">
    <source>
        <dbReference type="ARBA" id="ARBA00023180"/>
    </source>
</evidence>
<protein>
    <recommendedName>
        <fullName evidence="12">G-protein coupled receptors family 1 profile domain-containing protein</fullName>
    </recommendedName>
</protein>
<evidence type="ECO:0000256" key="4">
    <source>
        <dbReference type="ARBA" id="ARBA00022989"/>
    </source>
</evidence>
<feature type="transmembrane region" description="Helical" evidence="11">
    <location>
        <begin position="75"/>
        <end position="97"/>
    </location>
</feature>
<keyword evidence="7 10" id="KW-0675">Receptor</keyword>
<reference evidence="14" key="1">
    <citation type="submission" date="2013-11" db="EMBL/GenBank/DDBJ databases">
        <title>The genomic landscape of the Guanapo guppy.</title>
        <authorList>
            <person name="Kuenstner A."/>
            <person name="Dreyer C."/>
        </authorList>
    </citation>
    <scope>NUCLEOTIDE SEQUENCE</scope>
    <source>
        <strain evidence="14">Guanapo</strain>
    </source>
</reference>
<sequence length="108" mass="11660">MKMYNLLEVLIAVACCLGNVLVVCAVAVGIHDCLREPTFCFLVSLAAADFLVGAAAVPLAVLLDGWVNLTSHQCLFLSCVILVLTEASVLSLLAIAIDRYLRLHMPFR</sequence>
<feature type="transmembrane region" description="Helical" evidence="11">
    <location>
        <begin position="40"/>
        <end position="63"/>
    </location>
</feature>
<dbReference type="GO" id="GO:0005886">
    <property type="term" value="C:plasma membrane"/>
    <property type="evidence" value="ECO:0007669"/>
    <property type="project" value="UniProtKB-SubCell"/>
</dbReference>
<accession>A0A3P9Q530</accession>
<dbReference type="OMA" id="FASFWCT"/>
<dbReference type="PRINTS" id="PR00237">
    <property type="entry name" value="GPCRRHODOPSN"/>
</dbReference>
<dbReference type="GO" id="GO:0045202">
    <property type="term" value="C:synapse"/>
    <property type="evidence" value="ECO:0007669"/>
    <property type="project" value="TreeGrafter"/>
</dbReference>
<evidence type="ECO:0000256" key="9">
    <source>
        <dbReference type="ARBA" id="ARBA00023224"/>
    </source>
</evidence>
<evidence type="ECO:0000259" key="12">
    <source>
        <dbReference type="PROSITE" id="PS50262"/>
    </source>
</evidence>
<dbReference type="Ensembl" id="ENSPRET00000029614.1">
    <property type="protein sequence ID" value="ENSPREP00000029281.1"/>
    <property type="gene ID" value="ENSPREG00000019827.1"/>
</dbReference>
<evidence type="ECO:0000256" key="2">
    <source>
        <dbReference type="ARBA" id="ARBA00022475"/>
    </source>
</evidence>
<keyword evidence="2" id="KW-1003">Cell membrane</keyword>
<keyword evidence="6 11" id="KW-0472">Membrane</keyword>
<dbReference type="Pfam" id="PF00001">
    <property type="entry name" value="7tm_1"/>
    <property type="match status" value="1"/>
</dbReference>
<keyword evidence="4 11" id="KW-1133">Transmembrane helix</keyword>
<evidence type="ECO:0000256" key="6">
    <source>
        <dbReference type="ARBA" id="ARBA00023136"/>
    </source>
</evidence>
<dbReference type="PROSITE" id="PS50262">
    <property type="entry name" value="G_PROTEIN_RECEP_F1_2"/>
    <property type="match status" value="1"/>
</dbReference>
<evidence type="ECO:0000256" key="3">
    <source>
        <dbReference type="ARBA" id="ARBA00022692"/>
    </source>
</evidence>
<evidence type="ECO:0000256" key="11">
    <source>
        <dbReference type="SAM" id="Phobius"/>
    </source>
</evidence>
<dbReference type="PROSITE" id="PS00237">
    <property type="entry name" value="G_PROTEIN_RECEP_F1_1"/>
    <property type="match status" value="1"/>
</dbReference>
<dbReference type="InterPro" id="IPR000276">
    <property type="entry name" value="GPCR_Rhodpsn"/>
</dbReference>
<keyword evidence="9 10" id="KW-0807">Transducer</keyword>
<keyword evidence="14" id="KW-1185">Reference proteome</keyword>
<evidence type="ECO:0000256" key="5">
    <source>
        <dbReference type="ARBA" id="ARBA00023040"/>
    </source>
</evidence>
<dbReference type="GeneTree" id="ENSGT01030000234555"/>
<dbReference type="Gene3D" id="1.20.1070.10">
    <property type="entry name" value="Rhodopsin 7-helix transmembrane proteins"/>
    <property type="match status" value="1"/>
</dbReference>
<dbReference type="Proteomes" id="UP000242638">
    <property type="component" value="Unassembled WGS sequence"/>
</dbReference>
<dbReference type="GO" id="GO:0001609">
    <property type="term" value="F:G protein-coupled adenosine receptor activity"/>
    <property type="evidence" value="ECO:0007669"/>
    <property type="project" value="TreeGrafter"/>
</dbReference>
<feature type="domain" description="G-protein coupled receptors family 1 profile" evidence="12">
    <location>
        <begin position="18"/>
        <end position="108"/>
    </location>
</feature>
<organism evidence="13 14">
    <name type="scientific">Poecilia reticulata</name>
    <name type="common">Guppy</name>
    <name type="synonym">Acanthophacelus reticulatus</name>
    <dbReference type="NCBI Taxonomy" id="8081"/>
    <lineage>
        <taxon>Eukaryota</taxon>
        <taxon>Metazoa</taxon>
        <taxon>Chordata</taxon>
        <taxon>Craniata</taxon>
        <taxon>Vertebrata</taxon>
        <taxon>Euteleostomi</taxon>
        <taxon>Actinopterygii</taxon>
        <taxon>Neopterygii</taxon>
        <taxon>Teleostei</taxon>
        <taxon>Neoteleostei</taxon>
        <taxon>Acanthomorphata</taxon>
        <taxon>Ovalentaria</taxon>
        <taxon>Atherinomorphae</taxon>
        <taxon>Cyprinodontiformes</taxon>
        <taxon>Poeciliidae</taxon>
        <taxon>Poeciliinae</taxon>
        <taxon>Poecilia</taxon>
    </lineage>
</organism>
<dbReference type="SUPFAM" id="SSF81321">
    <property type="entry name" value="Family A G protein-coupled receptor-like"/>
    <property type="match status" value="1"/>
</dbReference>
<dbReference type="PANTHER" id="PTHR24246">
    <property type="entry name" value="OLFACTORY RECEPTOR AND ADENOSINE RECEPTOR"/>
    <property type="match status" value="1"/>
</dbReference>
<evidence type="ECO:0000256" key="1">
    <source>
        <dbReference type="ARBA" id="ARBA00004651"/>
    </source>
</evidence>
<evidence type="ECO:0000313" key="13">
    <source>
        <dbReference type="Ensembl" id="ENSPREP00000029281.1"/>
    </source>
</evidence>
<proteinExistence type="inferred from homology"/>
<keyword evidence="3 10" id="KW-0812">Transmembrane</keyword>
<feature type="transmembrane region" description="Helical" evidence="11">
    <location>
        <begin position="6"/>
        <end position="28"/>
    </location>
</feature>
<comment type="similarity">
    <text evidence="10">Belongs to the G-protein coupled receptor 1 family.</text>
</comment>
<reference evidence="13" key="2">
    <citation type="submission" date="2025-08" db="UniProtKB">
        <authorList>
            <consortium name="Ensembl"/>
        </authorList>
    </citation>
    <scope>IDENTIFICATION</scope>
    <source>
        <strain evidence="13">Guanapo</strain>
    </source>
</reference>
<keyword evidence="8" id="KW-0325">Glycoprotein</keyword>
<keyword evidence="5 10" id="KW-0297">G-protein coupled receptor</keyword>
<reference evidence="13" key="3">
    <citation type="submission" date="2025-09" db="UniProtKB">
        <authorList>
            <consortium name="Ensembl"/>
        </authorList>
    </citation>
    <scope>IDENTIFICATION</scope>
    <source>
        <strain evidence="13">Guanapo</strain>
    </source>
</reference>
<name>A0A3P9Q530_POERE</name>